<keyword evidence="4" id="KW-1003">Cell membrane</keyword>
<keyword evidence="9 10" id="KW-0472">Membrane</keyword>
<comment type="subcellular location">
    <subcellularLocation>
        <location evidence="10">Cell inner membrane</location>
    </subcellularLocation>
    <subcellularLocation>
        <location evidence="2">Cell membrane</location>
        <topology evidence="2">Single-pass membrane protein</topology>
    </subcellularLocation>
</comment>
<evidence type="ECO:0000256" key="6">
    <source>
        <dbReference type="ARBA" id="ARBA00022692"/>
    </source>
</evidence>
<name>A0A2X0V8A0_9GAMM</name>
<gene>
    <name evidence="12" type="ORF">NCTC13093_00398</name>
</gene>
<dbReference type="Pfam" id="PF03748">
    <property type="entry name" value="FliL"/>
    <property type="match status" value="1"/>
</dbReference>
<evidence type="ECO:0000256" key="5">
    <source>
        <dbReference type="ARBA" id="ARBA00022500"/>
    </source>
</evidence>
<evidence type="ECO:0000256" key="3">
    <source>
        <dbReference type="ARBA" id="ARBA00008281"/>
    </source>
</evidence>
<evidence type="ECO:0000256" key="2">
    <source>
        <dbReference type="ARBA" id="ARBA00004162"/>
    </source>
</evidence>
<protein>
    <recommendedName>
        <fullName evidence="10">Flagellar protein FliL</fullName>
    </recommendedName>
</protein>
<feature type="chain" id="PRO_5016071688" description="Flagellar protein FliL" evidence="11">
    <location>
        <begin position="23"/>
        <end position="149"/>
    </location>
</feature>
<comment type="similarity">
    <text evidence="3 10">Belongs to the FliL family.</text>
</comment>
<keyword evidence="6" id="KW-0812">Transmembrane</keyword>
<keyword evidence="10" id="KW-0997">Cell inner membrane</keyword>
<keyword evidence="12" id="KW-0966">Cell projection</keyword>
<evidence type="ECO:0000256" key="1">
    <source>
        <dbReference type="ARBA" id="ARBA00002254"/>
    </source>
</evidence>
<evidence type="ECO:0000256" key="10">
    <source>
        <dbReference type="RuleBase" id="RU364125"/>
    </source>
</evidence>
<keyword evidence="12" id="KW-0282">Flagellum</keyword>
<accession>A0A2X0V8A0</accession>
<dbReference type="GO" id="GO:0009425">
    <property type="term" value="C:bacterial-type flagellum basal body"/>
    <property type="evidence" value="ECO:0007669"/>
    <property type="project" value="InterPro"/>
</dbReference>
<comment type="function">
    <text evidence="1 10">Controls the rotational direction of flagella during chemotaxis.</text>
</comment>
<keyword evidence="11" id="KW-0732">Signal</keyword>
<feature type="signal peptide" evidence="11">
    <location>
        <begin position="1"/>
        <end position="22"/>
    </location>
</feature>
<dbReference type="GO" id="GO:0006935">
    <property type="term" value="P:chemotaxis"/>
    <property type="evidence" value="ECO:0007669"/>
    <property type="project" value="UniProtKB-KW"/>
</dbReference>
<sequence length="149" mass="17012">MFNKLALLCAIPFMTMTANVYAEEVPAADPNALENAMTEQVEVGYFDIKPDIVTNLAQSDSKERLHYVRLKANIMVMDSNDLPLLQEREALIKDTIISILGSKVFSDVNKPTSREEIRSECLQKISDMMYEKDGRNIVQDFLIINFLYQ</sequence>
<keyword evidence="12" id="KW-0969">Cilium</keyword>
<dbReference type="PANTHER" id="PTHR35091">
    <property type="entry name" value="FLAGELLAR PROTEIN FLIL"/>
    <property type="match status" value="1"/>
</dbReference>
<dbReference type="PANTHER" id="PTHR35091:SF5">
    <property type="entry name" value="FLAGELLAR PROTEIN FLIL"/>
    <property type="match status" value="1"/>
</dbReference>
<dbReference type="EMBL" id="UAPV01000001">
    <property type="protein sequence ID" value="SPT69035.1"/>
    <property type="molecule type" value="Genomic_DNA"/>
</dbReference>
<evidence type="ECO:0000256" key="9">
    <source>
        <dbReference type="ARBA" id="ARBA00023136"/>
    </source>
</evidence>
<evidence type="ECO:0000313" key="13">
    <source>
        <dbReference type="Proteomes" id="UP000250086"/>
    </source>
</evidence>
<evidence type="ECO:0000313" key="12">
    <source>
        <dbReference type="EMBL" id="SPT69035.1"/>
    </source>
</evidence>
<keyword evidence="7 10" id="KW-0283">Flagellar rotation</keyword>
<dbReference type="GO" id="GO:0005886">
    <property type="term" value="C:plasma membrane"/>
    <property type="evidence" value="ECO:0007669"/>
    <property type="project" value="UniProtKB-SubCell"/>
</dbReference>
<evidence type="ECO:0000256" key="11">
    <source>
        <dbReference type="SAM" id="SignalP"/>
    </source>
</evidence>
<dbReference type="Proteomes" id="UP000250086">
    <property type="component" value="Unassembled WGS sequence"/>
</dbReference>
<proteinExistence type="inferred from homology"/>
<keyword evidence="8" id="KW-1133">Transmembrane helix</keyword>
<reference evidence="12 13" key="1">
    <citation type="submission" date="2018-06" db="EMBL/GenBank/DDBJ databases">
        <authorList>
            <consortium name="Pathogen Informatics"/>
            <person name="Doyle S."/>
        </authorList>
    </citation>
    <scope>NUCLEOTIDE SEQUENCE [LARGE SCALE GENOMIC DNA]</scope>
    <source>
        <strain evidence="12 13">NCTC13093</strain>
    </source>
</reference>
<dbReference type="AlphaFoldDB" id="A0A2X0V8A0"/>
<dbReference type="InterPro" id="IPR005503">
    <property type="entry name" value="FliL"/>
</dbReference>
<evidence type="ECO:0000256" key="8">
    <source>
        <dbReference type="ARBA" id="ARBA00022989"/>
    </source>
</evidence>
<keyword evidence="13" id="KW-1185">Reference proteome</keyword>
<evidence type="ECO:0000256" key="7">
    <source>
        <dbReference type="ARBA" id="ARBA00022779"/>
    </source>
</evidence>
<keyword evidence="5 10" id="KW-0145">Chemotaxis</keyword>
<organism evidence="12 13">
    <name type="scientific">Anaerobiospirillum thomasii</name>
    <dbReference type="NCBI Taxonomy" id="179995"/>
    <lineage>
        <taxon>Bacteria</taxon>
        <taxon>Pseudomonadati</taxon>
        <taxon>Pseudomonadota</taxon>
        <taxon>Gammaproteobacteria</taxon>
        <taxon>Aeromonadales</taxon>
        <taxon>Succinivibrionaceae</taxon>
        <taxon>Anaerobiospirillum</taxon>
    </lineage>
</organism>
<evidence type="ECO:0000256" key="4">
    <source>
        <dbReference type="ARBA" id="ARBA00022475"/>
    </source>
</evidence>
<dbReference type="GO" id="GO:0071978">
    <property type="term" value="P:bacterial-type flagellum-dependent swarming motility"/>
    <property type="evidence" value="ECO:0007669"/>
    <property type="project" value="TreeGrafter"/>
</dbReference>
<dbReference type="RefSeq" id="WP_113743230.1">
    <property type="nucleotide sequence ID" value="NZ_UAPV01000001.1"/>
</dbReference>